<dbReference type="RefSeq" id="XP_001888107.1">
    <property type="nucleotide sequence ID" value="XM_001888072.1"/>
</dbReference>
<dbReference type="InterPro" id="IPR041078">
    <property type="entry name" value="Plavaka"/>
</dbReference>
<keyword evidence="2" id="KW-1185">Reference proteome</keyword>
<name>B0DW09_LACBS</name>
<proteinExistence type="predicted"/>
<evidence type="ECO:0000313" key="1">
    <source>
        <dbReference type="EMBL" id="EDR01231.1"/>
    </source>
</evidence>
<dbReference type="EMBL" id="DS547141">
    <property type="protein sequence ID" value="EDR01231.1"/>
    <property type="molecule type" value="Genomic_DNA"/>
</dbReference>
<dbReference type="AlphaFoldDB" id="B0DW09"/>
<dbReference type="HOGENOM" id="CLU_006344_17_0_1"/>
<organism evidence="2">
    <name type="scientific">Laccaria bicolor (strain S238N-H82 / ATCC MYA-4686)</name>
    <name type="common">Bicoloured deceiver</name>
    <name type="synonym">Laccaria laccata var. bicolor</name>
    <dbReference type="NCBI Taxonomy" id="486041"/>
    <lineage>
        <taxon>Eukaryota</taxon>
        <taxon>Fungi</taxon>
        <taxon>Dikarya</taxon>
        <taxon>Basidiomycota</taxon>
        <taxon>Agaricomycotina</taxon>
        <taxon>Agaricomycetes</taxon>
        <taxon>Agaricomycetidae</taxon>
        <taxon>Agaricales</taxon>
        <taxon>Agaricineae</taxon>
        <taxon>Hydnangiaceae</taxon>
        <taxon>Laccaria</taxon>
    </lineage>
</organism>
<accession>B0DW09</accession>
<dbReference type="KEGG" id="lbc:LACBIDRAFT_312359"/>
<dbReference type="GeneID" id="6083729"/>
<evidence type="ECO:0000313" key="2">
    <source>
        <dbReference type="Proteomes" id="UP000001194"/>
    </source>
</evidence>
<dbReference type="Proteomes" id="UP000001194">
    <property type="component" value="Unassembled WGS sequence"/>
</dbReference>
<dbReference type="OrthoDB" id="3199698at2759"/>
<dbReference type="InParanoid" id="B0DW09"/>
<protein>
    <submittedName>
        <fullName evidence="1">Predicted protein</fullName>
    </submittedName>
</protein>
<sequence>MRQPATGPTPNWGNCNRKKDRSMVQFSSPFTDSFPHADIHELIAPNLLHQVIKGTFKDHIVDWVTQYIKESHPKARAAEILADIDRRIAVVPTFPELRHFHEGRGFKQWTGDDSKGLMKVYLPAIAGHVPSQMVQAVRDRDCHR</sequence>
<dbReference type="STRING" id="486041.B0DW09"/>
<reference evidence="1 2" key="1">
    <citation type="journal article" date="2008" name="Nature">
        <title>The genome of Laccaria bicolor provides insights into mycorrhizal symbiosis.</title>
        <authorList>
            <person name="Martin F."/>
            <person name="Aerts A."/>
            <person name="Ahren D."/>
            <person name="Brun A."/>
            <person name="Danchin E.G.J."/>
            <person name="Duchaussoy F."/>
            <person name="Gibon J."/>
            <person name="Kohler A."/>
            <person name="Lindquist E."/>
            <person name="Pereda V."/>
            <person name="Salamov A."/>
            <person name="Shapiro H.J."/>
            <person name="Wuyts J."/>
            <person name="Blaudez D."/>
            <person name="Buee M."/>
            <person name="Brokstein P."/>
            <person name="Canbaeck B."/>
            <person name="Cohen D."/>
            <person name="Courty P.E."/>
            <person name="Coutinho P.M."/>
            <person name="Delaruelle C."/>
            <person name="Detter J.C."/>
            <person name="Deveau A."/>
            <person name="DiFazio S."/>
            <person name="Duplessis S."/>
            <person name="Fraissinet-Tachet L."/>
            <person name="Lucic E."/>
            <person name="Frey-Klett P."/>
            <person name="Fourrey C."/>
            <person name="Feussner I."/>
            <person name="Gay G."/>
            <person name="Grimwood J."/>
            <person name="Hoegger P.J."/>
            <person name="Jain P."/>
            <person name="Kilaru S."/>
            <person name="Labbe J."/>
            <person name="Lin Y.C."/>
            <person name="Legue V."/>
            <person name="Le Tacon F."/>
            <person name="Marmeisse R."/>
            <person name="Melayah D."/>
            <person name="Montanini B."/>
            <person name="Muratet M."/>
            <person name="Nehls U."/>
            <person name="Niculita-Hirzel H."/>
            <person name="Oudot-Le Secq M.P."/>
            <person name="Peter M."/>
            <person name="Quesneville H."/>
            <person name="Rajashekar B."/>
            <person name="Reich M."/>
            <person name="Rouhier N."/>
            <person name="Schmutz J."/>
            <person name="Yin T."/>
            <person name="Chalot M."/>
            <person name="Henrissat B."/>
            <person name="Kuees U."/>
            <person name="Lucas S."/>
            <person name="Van de Peer Y."/>
            <person name="Podila G.K."/>
            <person name="Polle A."/>
            <person name="Pukkila P.J."/>
            <person name="Richardson P.M."/>
            <person name="Rouze P."/>
            <person name="Sanders I.R."/>
            <person name="Stajich J.E."/>
            <person name="Tunlid A."/>
            <person name="Tuskan G."/>
            <person name="Grigoriev I.V."/>
        </authorList>
    </citation>
    <scope>NUCLEOTIDE SEQUENCE [LARGE SCALE GENOMIC DNA]</scope>
    <source>
        <strain evidence="2">S238N-H82 / ATCC MYA-4686</strain>
    </source>
</reference>
<dbReference type="Pfam" id="PF18759">
    <property type="entry name" value="Plavaka"/>
    <property type="match status" value="1"/>
</dbReference>
<gene>
    <name evidence="1" type="ORF">LACBIDRAFT_312359</name>
</gene>